<dbReference type="GO" id="GO:0004425">
    <property type="term" value="F:indole-3-glycerol-phosphate synthase activity"/>
    <property type="evidence" value="ECO:0007669"/>
    <property type="project" value="UniProtKB-UniRule"/>
</dbReference>
<dbReference type="InterPro" id="IPR013798">
    <property type="entry name" value="Indole-3-glycerol_P_synth_dom"/>
</dbReference>
<comment type="catalytic activity">
    <reaction evidence="1 9">
        <text>1-(2-carboxyphenylamino)-1-deoxy-D-ribulose 5-phosphate + H(+) = (1S,2R)-1-C-(indol-3-yl)glycerol 3-phosphate + CO2 + H2O</text>
        <dbReference type="Rhea" id="RHEA:23476"/>
        <dbReference type="ChEBI" id="CHEBI:15377"/>
        <dbReference type="ChEBI" id="CHEBI:15378"/>
        <dbReference type="ChEBI" id="CHEBI:16526"/>
        <dbReference type="ChEBI" id="CHEBI:58613"/>
        <dbReference type="ChEBI" id="CHEBI:58866"/>
        <dbReference type="EC" id="4.1.1.48"/>
    </reaction>
</comment>
<gene>
    <name evidence="9 11" type="primary">trpC</name>
    <name evidence="11" type="ORF">Pmgp_01389</name>
</gene>
<evidence type="ECO:0000313" key="12">
    <source>
        <dbReference type="Proteomes" id="UP000297597"/>
    </source>
</evidence>
<evidence type="ECO:0000256" key="3">
    <source>
        <dbReference type="ARBA" id="ARBA00008737"/>
    </source>
</evidence>
<dbReference type="Pfam" id="PF00218">
    <property type="entry name" value="IGPS"/>
    <property type="match status" value="1"/>
</dbReference>
<dbReference type="CDD" id="cd00331">
    <property type="entry name" value="IGPS"/>
    <property type="match status" value="1"/>
</dbReference>
<organism evidence="11 12">
    <name type="scientific">Pelotomaculum propionicicum</name>
    <dbReference type="NCBI Taxonomy" id="258475"/>
    <lineage>
        <taxon>Bacteria</taxon>
        <taxon>Bacillati</taxon>
        <taxon>Bacillota</taxon>
        <taxon>Clostridia</taxon>
        <taxon>Eubacteriales</taxon>
        <taxon>Desulfotomaculaceae</taxon>
        <taxon>Pelotomaculum</taxon>
    </lineage>
</organism>
<keyword evidence="8 9" id="KW-0456">Lyase</keyword>
<keyword evidence="5 9" id="KW-0210">Decarboxylase</keyword>
<protein>
    <recommendedName>
        <fullName evidence="9">Indole-3-glycerol phosphate synthase</fullName>
        <shortName evidence="9">IGPS</shortName>
        <ecNumber evidence="9">4.1.1.48</ecNumber>
    </recommendedName>
</protein>
<reference evidence="11 12" key="1">
    <citation type="journal article" date="2018" name="Environ. Microbiol.">
        <title>Novel energy conservation strategies and behaviour of Pelotomaculum schinkii driving syntrophic propionate catabolism.</title>
        <authorList>
            <person name="Hidalgo-Ahumada C.A.P."/>
            <person name="Nobu M.K."/>
            <person name="Narihiro T."/>
            <person name="Tamaki H."/>
            <person name="Liu W.T."/>
            <person name="Kamagata Y."/>
            <person name="Stams A.J.M."/>
            <person name="Imachi H."/>
            <person name="Sousa D.Z."/>
        </authorList>
    </citation>
    <scope>NUCLEOTIDE SEQUENCE [LARGE SCALE GENOMIC DNA]</scope>
    <source>
        <strain evidence="11 12">MGP</strain>
    </source>
</reference>
<keyword evidence="12" id="KW-1185">Reference proteome</keyword>
<dbReference type="SUPFAM" id="SSF51366">
    <property type="entry name" value="Ribulose-phoshate binding barrel"/>
    <property type="match status" value="1"/>
</dbReference>
<keyword evidence="4 9" id="KW-0028">Amino-acid biosynthesis</keyword>
<evidence type="ECO:0000256" key="5">
    <source>
        <dbReference type="ARBA" id="ARBA00022793"/>
    </source>
</evidence>
<dbReference type="InterPro" id="IPR011060">
    <property type="entry name" value="RibuloseP-bd_barrel"/>
</dbReference>
<proteinExistence type="inferred from homology"/>
<dbReference type="Gene3D" id="3.20.20.70">
    <property type="entry name" value="Aldolase class I"/>
    <property type="match status" value="1"/>
</dbReference>
<comment type="caution">
    <text evidence="11">The sequence shown here is derived from an EMBL/GenBank/DDBJ whole genome shotgun (WGS) entry which is preliminary data.</text>
</comment>
<keyword evidence="7 9" id="KW-0057">Aromatic amino acid biosynthesis</keyword>
<dbReference type="GO" id="GO:0004640">
    <property type="term" value="F:phosphoribosylanthranilate isomerase activity"/>
    <property type="evidence" value="ECO:0007669"/>
    <property type="project" value="TreeGrafter"/>
</dbReference>
<dbReference type="EC" id="4.1.1.48" evidence="9"/>
<comment type="similarity">
    <text evidence="3 9">Belongs to the TrpC family.</text>
</comment>
<dbReference type="EMBL" id="QFFZ01000011">
    <property type="protein sequence ID" value="TEB11811.1"/>
    <property type="molecule type" value="Genomic_DNA"/>
</dbReference>
<dbReference type="FunFam" id="3.20.20.70:FF:000024">
    <property type="entry name" value="Indole-3-glycerol phosphate synthase"/>
    <property type="match status" value="1"/>
</dbReference>
<dbReference type="Proteomes" id="UP000297597">
    <property type="component" value="Unassembled WGS sequence"/>
</dbReference>
<dbReference type="AlphaFoldDB" id="A0A4Y7RSI0"/>
<dbReference type="PANTHER" id="PTHR22854">
    <property type="entry name" value="TRYPTOPHAN BIOSYNTHESIS PROTEIN"/>
    <property type="match status" value="1"/>
</dbReference>
<accession>A0A4Y7RSI0</accession>
<name>A0A4Y7RSI0_9FIRM</name>
<dbReference type="PANTHER" id="PTHR22854:SF2">
    <property type="entry name" value="INDOLE-3-GLYCEROL-PHOSPHATE SYNTHASE"/>
    <property type="match status" value="1"/>
</dbReference>
<evidence type="ECO:0000256" key="9">
    <source>
        <dbReference type="HAMAP-Rule" id="MF_00134"/>
    </source>
</evidence>
<evidence type="ECO:0000256" key="7">
    <source>
        <dbReference type="ARBA" id="ARBA00023141"/>
    </source>
</evidence>
<dbReference type="UniPathway" id="UPA00035">
    <property type="reaction ID" value="UER00043"/>
</dbReference>
<feature type="domain" description="Indole-3-glycerol phosphate synthase" evidence="10">
    <location>
        <begin position="3"/>
        <end position="249"/>
    </location>
</feature>
<dbReference type="RefSeq" id="WP_134213263.1">
    <property type="nucleotide sequence ID" value="NZ_QFFZ01000011.1"/>
</dbReference>
<evidence type="ECO:0000256" key="2">
    <source>
        <dbReference type="ARBA" id="ARBA00004696"/>
    </source>
</evidence>
<comment type="pathway">
    <text evidence="2 9">Amino-acid biosynthesis; L-tryptophan biosynthesis; L-tryptophan from chorismate: step 4/5.</text>
</comment>
<dbReference type="InterPro" id="IPR013785">
    <property type="entry name" value="Aldolase_TIM"/>
</dbReference>
<dbReference type="GO" id="GO:0000162">
    <property type="term" value="P:L-tryptophan biosynthetic process"/>
    <property type="evidence" value="ECO:0007669"/>
    <property type="project" value="UniProtKB-UniRule"/>
</dbReference>
<evidence type="ECO:0000259" key="10">
    <source>
        <dbReference type="Pfam" id="PF00218"/>
    </source>
</evidence>
<dbReference type="NCBIfam" id="NF001377">
    <property type="entry name" value="PRK00278.2-4"/>
    <property type="match status" value="1"/>
</dbReference>
<evidence type="ECO:0000256" key="4">
    <source>
        <dbReference type="ARBA" id="ARBA00022605"/>
    </source>
</evidence>
<dbReference type="InterPro" id="IPR045186">
    <property type="entry name" value="Indole-3-glycerol_P_synth"/>
</dbReference>
<dbReference type="OrthoDB" id="9804217at2"/>
<evidence type="ECO:0000256" key="6">
    <source>
        <dbReference type="ARBA" id="ARBA00022822"/>
    </source>
</evidence>
<evidence type="ECO:0000256" key="1">
    <source>
        <dbReference type="ARBA" id="ARBA00001633"/>
    </source>
</evidence>
<evidence type="ECO:0000256" key="8">
    <source>
        <dbReference type="ARBA" id="ARBA00023239"/>
    </source>
</evidence>
<keyword evidence="6 9" id="KW-0822">Tryptophan biosynthesis</keyword>
<dbReference type="HAMAP" id="MF_00134_B">
    <property type="entry name" value="IGPS_B"/>
    <property type="match status" value="1"/>
</dbReference>
<evidence type="ECO:0000313" key="11">
    <source>
        <dbReference type="EMBL" id="TEB11811.1"/>
    </source>
</evidence>
<sequence>MILDRILAHKRAELASRKRIMPLNELEKAAQGLPAPLPLAPSIRRSGELAVIAETKKASPSKGILCKNYNPVKIVAAYEQAGAAAISVLTEEKFFLGHPCHLVLVKRAVRIPVLRKDFIIDPYQIYESRALGADAVLLIVAALSPALLAELTKLAGDLGLSCLVEVHTERELSQALAYGAEIIGINNRNLHNFVTDLSVTFNLIDLIDLNKITVVSESGIKNKGDILRLKERGVHAALVGEALVRCAEPGQGLIKLTDFRAGG</sequence>